<dbReference type="EMBL" id="AGCJ01000092">
    <property type="protein sequence ID" value="EHM37751.1"/>
    <property type="molecule type" value="Genomic_DNA"/>
</dbReference>
<protein>
    <submittedName>
        <fullName evidence="3">Transcriptional regulator, MerR family</fullName>
    </submittedName>
</protein>
<accession>G9YK77</accession>
<dbReference type="Gene3D" id="1.10.1660.10">
    <property type="match status" value="1"/>
</dbReference>
<organism evidence="3 4">
    <name type="scientific">Anaeroglobus geminatus F0357</name>
    <dbReference type="NCBI Taxonomy" id="861450"/>
    <lineage>
        <taxon>Bacteria</taxon>
        <taxon>Bacillati</taxon>
        <taxon>Bacillota</taxon>
        <taxon>Negativicutes</taxon>
        <taxon>Veillonellales</taxon>
        <taxon>Veillonellaceae</taxon>
        <taxon>Anaeroglobus</taxon>
    </lineage>
</organism>
<dbReference type="GO" id="GO:0003700">
    <property type="term" value="F:DNA-binding transcription factor activity"/>
    <property type="evidence" value="ECO:0007669"/>
    <property type="project" value="InterPro"/>
</dbReference>
<dbReference type="SUPFAM" id="SSF46955">
    <property type="entry name" value="Putative DNA-binding domain"/>
    <property type="match status" value="1"/>
</dbReference>
<dbReference type="STRING" id="861450.HMPREF0080_02087"/>
<dbReference type="Proteomes" id="UP000005481">
    <property type="component" value="Unassembled WGS sequence"/>
</dbReference>
<dbReference type="SMART" id="SM00422">
    <property type="entry name" value="HTH_MERR"/>
    <property type="match status" value="1"/>
</dbReference>
<evidence type="ECO:0000313" key="3">
    <source>
        <dbReference type="EMBL" id="EHM37751.1"/>
    </source>
</evidence>
<dbReference type="eggNOG" id="COG0789">
    <property type="taxonomic scope" value="Bacteria"/>
</dbReference>
<dbReference type="InterPro" id="IPR009061">
    <property type="entry name" value="DNA-bd_dom_put_sf"/>
</dbReference>
<dbReference type="GO" id="GO:0003677">
    <property type="term" value="F:DNA binding"/>
    <property type="evidence" value="ECO:0007669"/>
    <property type="project" value="UniProtKB-KW"/>
</dbReference>
<feature type="domain" description="HTH merR-type" evidence="2">
    <location>
        <begin position="1"/>
        <end position="67"/>
    </location>
</feature>
<evidence type="ECO:0000256" key="1">
    <source>
        <dbReference type="ARBA" id="ARBA00023125"/>
    </source>
</evidence>
<dbReference type="CDD" id="cd01109">
    <property type="entry name" value="HTH_YyaN"/>
    <property type="match status" value="1"/>
</dbReference>
<dbReference type="PATRIC" id="fig|861450.3.peg.1915"/>
<reference evidence="3 4" key="1">
    <citation type="submission" date="2011-08" db="EMBL/GenBank/DDBJ databases">
        <authorList>
            <person name="Weinstock G."/>
            <person name="Sodergren E."/>
            <person name="Clifton S."/>
            <person name="Fulton L."/>
            <person name="Fulton B."/>
            <person name="Courtney L."/>
            <person name="Fronick C."/>
            <person name="Harrison M."/>
            <person name="Strong C."/>
            <person name="Farmer C."/>
            <person name="Delahaunty K."/>
            <person name="Markovic C."/>
            <person name="Hall O."/>
            <person name="Minx P."/>
            <person name="Tomlinson C."/>
            <person name="Mitreva M."/>
            <person name="Hou S."/>
            <person name="Chen J."/>
            <person name="Wollam A."/>
            <person name="Pepin K.H."/>
            <person name="Johnson M."/>
            <person name="Bhonagiri V."/>
            <person name="Zhang X."/>
            <person name="Suruliraj S."/>
            <person name="Warren W."/>
            <person name="Chinwalla A."/>
            <person name="Mardis E.R."/>
            <person name="Wilson R.K."/>
        </authorList>
    </citation>
    <scope>NUCLEOTIDE SEQUENCE [LARGE SCALE GENOMIC DNA]</scope>
    <source>
        <strain evidence="3 4">F0357</strain>
    </source>
</reference>
<keyword evidence="1" id="KW-0238">DNA-binding</keyword>
<gene>
    <name evidence="3" type="ORF">HMPREF0080_02087</name>
</gene>
<dbReference type="InterPro" id="IPR000551">
    <property type="entry name" value="MerR-type_HTH_dom"/>
</dbReference>
<evidence type="ECO:0000313" key="4">
    <source>
        <dbReference type="Proteomes" id="UP000005481"/>
    </source>
</evidence>
<sequence length="122" mass="14494">MKISEFAELLGVPASTLRYYEKKGFLKTERVNGIREYKESDMEYIRFIKRLKDTGMPLKEIKRYADLRYEGNGTISDRLELLRAYRPLLSERLEQYRVYLEKLDDKIALYEEAIITGELSAR</sequence>
<proteinExistence type="predicted"/>
<dbReference type="PANTHER" id="PTHR30204:SF98">
    <property type="entry name" value="HTH-TYPE TRANSCRIPTIONAL REGULATOR ADHR"/>
    <property type="match status" value="1"/>
</dbReference>
<keyword evidence="4" id="KW-1185">Reference proteome</keyword>
<dbReference type="OrthoDB" id="9773308at2"/>
<name>G9YK77_9FIRM</name>
<dbReference type="InterPro" id="IPR047057">
    <property type="entry name" value="MerR_fam"/>
</dbReference>
<comment type="caution">
    <text evidence="3">The sequence shown here is derived from an EMBL/GenBank/DDBJ whole genome shotgun (WGS) entry which is preliminary data.</text>
</comment>
<dbReference type="Pfam" id="PF13411">
    <property type="entry name" value="MerR_1"/>
    <property type="match status" value="1"/>
</dbReference>
<dbReference type="PROSITE" id="PS50937">
    <property type="entry name" value="HTH_MERR_2"/>
    <property type="match status" value="1"/>
</dbReference>
<dbReference type="RefSeq" id="WP_006791047.1">
    <property type="nucleotide sequence ID" value="NZ_JH417615.1"/>
</dbReference>
<dbReference type="AlphaFoldDB" id="G9YK77"/>
<evidence type="ECO:0000259" key="2">
    <source>
        <dbReference type="PROSITE" id="PS50937"/>
    </source>
</evidence>
<dbReference type="HOGENOM" id="CLU_060077_8_3_9"/>
<dbReference type="PANTHER" id="PTHR30204">
    <property type="entry name" value="REDOX-CYCLING DRUG-SENSING TRANSCRIPTIONAL ACTIVATOR SOXR"/>
    <property type="match status" value="1"/>
</dbReference>